<proteinExistence type="inferred from homology"/>
<sequence>MNSSGHDPDRESRRAGDRSSRYVIGADGQPLRDRYGRPVMRREGGSPQRPGSQRPASQRPAPQGGAQQPPRTPRTPQPQSRQEPSAGSFRAVNPSTNRQQPEATRFDIGPHAARTTGASAGSAAAGTAGANASQRRPRQQMPPEGYNDNQAPVQRQFQGAGQVGGSRGRGTRRGTVRGIPPRQGGARRKRGNPVKRFFGCSGWIVLALVISLVLFVFWTDSRLSRTDALPPGNASSGSGTNWLLVGSDSRQGLSEEDQAELGTGGDVGIGRTDTIMLLHIPRSGTAQLVSIPRDSYVNVPGFGSDKINAAFTYGGPQLLAQTVEEATGVGIDHYAEIGMGGLANVVDSVGGVEICVEEAITDPLAGIDLAAGCQDLKGADALGYVRTRATAQGDLDRVQRQREFFAALLDKITSPATLINPFRAISLINNTSKSFMVNEDDHVWHLARVALAMSSGVDTETVPVGGFMDTNVGNVVLWDEAGAQELFSSMQ</sequence>
<name>A0AB36CJM4_9CORY</name>
<dbReference type="Proteomes" id="UP000544551">
    <property type="component" value="Unassembled WGS sequence"/>
</dbReference>
<feature type="compositionally biased region" description="Basic and acidic residues" evidence="2">
    <location>
        <begin position="1"/>
        <end position="20"/>
    </location>
</feature>
<keyword evidence="3" id="KW-0812">Transmembrane</keyword>
<dbReference type="AlphaFoldDB" id="A0AB36CJM4"/>
<evidence type="ECO:0000313" key="5">
    <source>
        <dbReference type="EMBL" id="NME88962.1"/>
    </source>
</evidence>
<evidence type="ECO:0000256" key="1">
    <source>
        <dbReference type="ARBA" id="ARBA00006068"/>
    </source>
</evidence>
<evidence type="ECO:0000313" key="6">
    <source>
        <dbReference type="Proteomes" id="UP000544551"/>
    </source>
</evidence>
<feature type="region of interest" description="Disordered" evidence="2">
    <location>
        <begin position="1"/>
        <end position="192"/>
    </location>
</feature>
<dbReference type="PANTHER" id="PTHR33392">
    <property type="entry name" value="POLYISOPRENYL-TEICHOIC ACID--PEPTIDOGLYCAN TEICHOIC ACID TRANSFERASE TAGU"/>
    <property type="match status" value="1"/>
</dbReference>
<keyword evidence="3" id="KW-0472">Membrane</keyword>
<feature type="compositionally biased region" description="Polar residues" evidence="2">
    <location>
        <begin position="147"/>
        <end position="157"/>
    </location>
</feature>
<evidence type="ECO:0000256" key="3">
    <source>
        <dbReference type="SAM" id="Phobius"/>
    </source>
</evidence>
<feature type="transmembrane region" description="Helical" evidence="3">
    <location>
        <begin position="197"/>
        <end position="218"/>
    </location>
</feature>
<dbReference type="Gene3D" id="3.40.630.190">
    <property type="entry name" value="LCP protein"/>
    <property type="match status" value="1"/>
</dbReference>
<feature type="compositionally biased region" description="Low complexity" evidence="2">
    <location>
        <begin position="112"/>
        <end position="133"/>
    </location>
</feature>
<protein>
    <submittedName>
        <fullName evidence="5">LCP family protein</fullName>
    </submittedName>
</protein>
<keyword evidence="3" id="KW-1133">Transmembrane helix</keyword>
<feature type="compositionally biased region" description="Basic and acidic residues" evidence="2">
    <location>
        <begin position="30"/>
        <end position="44"/>
    </location>
</feature>
<dbReference type="InterPro" id="IPR050922">
    <property type="entry name" value="LytR/CpsA/Psr_CW_biosynth"/>
</dbReference>
<reference evidence="5 6" key="1">
    <citation type="submission" date="2020-04" db="EMBL/GenBank/DDBJ databases">
        <authorList>
            <person name="Hitch T.C.A."/>
            <person name="Wylensek D."/>
            <person name="Clavel T."/>
        </authorList>
    </citation>
    <scope>NUCLEOTIDE SEQUENCE [LARGE SCALE GENOMIC DNA]</scope>
    <source>
        <strain evidence="5 6">BL-383-APC-3D</strain>
    </source>
</reference>
<dbReference type="NCBIfam" id="TIGR00350">
    <property type="entry name" value="lytR_cpsA_psr"/>
    <property type="match status" value="1"/>
</dbReference>
<dbReference type="PANTHER" id="PTHR33392:SF6">
    <property type="entry name" value="POLYISOPRENYL-TEICHOIC ACID--PEPTIDOGLYCAN TEICHOIC ACID TRANSFERASE TAGU"/>
    <property type="match status" value="1"/>
</dbReference>
<comment type="similarity">
    <text evidence="1">Belongs to the LytR/CpsA/Psr (LCP) family.</text>
</comment>
<accession>A0AB36CJM4</accession>
<comment type="caution">
    <text evidence="5">The sequence shown here is derived from an EMBL/GenBank/DDBJ whole genome shotgun (WGS) entry which is preliminary data.</text>
</comment>
<feature type="domain" description="Cell envelope-related transcriptional attenuator" evidence="4">
    <location>
        <begin position="271"/>
        <end position="413"/>
    </location>
</feature>
<gene>
    <name evidence="5" type="ORF">HF853_04580</name>
</gene>
<feature type="compositionally biased region" description="Low complexity" evidence="2">
    <location>
        <begin position="58"/>
        <end position="69"/>
    </location>
</feature>
<dbReference type="RefSeq" id="WP_168969316.1">
    <property type="nucleotide sequence ID" value="NZ_JABAFZ010000003.1"/>
</dbReference>
<dbReference type="Pfam" id="PF03816">
    <property type="entry name" value="LytR_cpsA_psr"/>
    <property type="match status" value="1"/>
</dbReference>
<evidence type="ECO:0000259" key="4">
    <source>
        <dbReference type="Pfam" id="PF03816"/>
    </source>
</evidence>
<dbReference type="EMBL" id="JABAFZ010000003">
    <property type="protein sequence ID" value="NME88962.1"/>
    <property type="molecule type" value="Genomic_DNA"/>
</dbReference>
<organism evidence="5 6">
    <name type="scientific">Corynebacterium stationis</name>
    <dbReference type="NCBI Taxonomy" id="1705"/>
    <lineage>
        <taxon>Bacteria</taxon>
        <taxon>Bacillati</taxon>
        <taxon>Actinomycetota</taxon>
        <taxon>Actinomycetes</taxon>
        <taxon>Mycobacteriales</taxon>
        <taxon>Corynebacteriaceae</taxon>
        <taxon>Corynebacterium</taxon>
    </lineage>
</organism>
<evidence type="ECO:0000256" key="2">
    <source>
        <dbReference type="SAM" id="MobiDB-lite"/>
    </source>
</evidence>
<feature type="compositionally biased region" description="Polar residues" evidence="2">
    <location>
        <begin position="93"/>
        <end position="102"/>
    </location>
</feature>
<dbReference type="InterPro" id="IPR004474">
    <property type="entry name" value="LytR_CpsA_psr"/>
</dbReference>